<evidence type="ECO:0000313" key="5">
    <source>
        <dbReference type="Proteomes" id="UP000054526"/>
    </source>
</evidence>
<dbReference type="SUPFAM" id="SSF54631">
    <property type="entry name" value="CBS-domain pair"/>
    <property type="match status" value="1"/>
</dbReference>
<dbReference type="PROSITE" id="PS51371">
    <property type="entry name" value="CBS"/>
    <property type="match status" value="2"/>
</dbReference>
<comment type="caution">
    <text evidence="4">The sequence shown here is derived from an EMBL/GenBank/DDBJ whole genome shotgun (WGS) entry which is preliminary data.</text>
</comment>
<dbReference type="InterPro" id="IPR046342">
    <property type="entry name" value="CBS_dom_sf"/>
</dbReference>
<accession>A0ABR5A2E9</accession>
<dbReference type="InterPro" id="IPR000644">
    <property type="entry name" value="CBS_dom"/>
</dbReference>
<dbReference type="Proteomes" id="UP000054526">
    <property type="component" value="Unassembled WGS sequence"/>
</dbReference>
<keyword evidence="1 2" id="KW-0129">CBS domain</keyword>
<evidence type="ECO:0000256" key="1">
    <source>
        <dbReference type="ARBA" id="ARBA00023122"/>
    </source>
</evidence>
<gene>
    <name evidence="4" type="ORF">SD71_14300</name>
</gene>
<feature type="domain" description="CBS" evidence="3">
    <location>
        <begin position="72"/>
        <end position="128"/>
    </location>
</feature>
<evidence type="ECO:0000259" key="3">
    <source>
        <dbReference type="PROSITE" id="PS51371"/>
    </source>
</evidence>
<dbReference type="PANTHER" id="PTHR43080:SF2">
    <property type="entry name" value="CBS DOMAIN-CONTAINING PROTEIN"/>
    <property type="match status" value="1"/>
</dbReference>
<keyword evidence="5" id="KW-1185">Reference proteome</keyword>
<reference evidence="4 5" key="1">
    <citation type="submission" date="2014-12" db="EMBL/GenBank/DDBJ databases">
        <title>Draft genome sequence of Cohnella kolymensis strain B-2846.</title>
        <authorList>
            <person name="Karlyshev A.V."/>
            <person name="Kudryashova E.B."/>
        </authorList>
    </citation>
    <scope>NUCLEOTIDE SEQUENCE [LARGE SCALE GENOMIC DNA]</scope>
    <source>
        <strain evidence="4 5">VKM B-2846</strain>
    </source>
</reference>
<dbReference type="InterPro" id="IPR051257">
    <property type="entry name" value="Diverse_CBS-Domain"/>
</dbReference>
<name>A0ABR5A2E9_9BACL</name>
<feature type="domain" description="CBS" evidence="3">
    <location>
        <begin position="8"/>
        <end position="64"/>
    </location>
</feature>
<evidence type="ECO:0000256" key="2">
    <source>
        <dbReference type="PROSITE-ProRule" id="PRU00703"/>
    </source>
</evidence>
<dbReference type="RefSeq" id="WP_041064486.1">
    <property type="nucleotide sequence ID" value="NZ_JXAL01000023.1"/>
</dbReference>
<protein>
    <recommendedName>
        <fullName evidence="3">CBS domain-containing protein</fullName>
    </recommendedName>
</protein>
<dbReference type="Gene3D" id="3.10.580.10">
    <property type="entry name" value="CBS-domain"/>
    <property type="match status" value="1"/>
</dbReference>
<dbReference type="SMART" id="SM00116">
    <property type="entry name" value="CBS"/>
    <property type="match status" value="2"/>
</dbReference>
<dbReference type="PANTHER" id="PTHR43080">
    <property type="entry name" value="CBS DOMAIN-CONTAINING PROTEIN CBSX3, MITOCHONDRIAL"/>
    <property type="match status" value="1"/>
</dbReference>
<dbReference type="CDD" id="cd04622">
    <property type="entry name" value="CBS_pair_HRP1_like"/>
    <property type="match status" value="1"/>
</dbReference>
<organism evidence="4 5">
    <name type="scientific">Cohnella kolymensis</name>
    <dbReference type="NCBI Taxonomy" id="1590652"/>
    <lineage>
        <taxon>Bacteria</taxon>
        <taxon>Bacillati</taxon>
        <taxon>Bacillota</taxon>
        <taxon>Bacilli</taxon>
        <taxon>Bacillales</taxon>
        <taxon>Paenibacillaceae</taxon>
        <taxon>Cohnella</taxon>
    </lineage>
</organism>
<dbReference type="Pfam" id="PF00571">
    <property type="entry name" value="CBS"/>
    <property type="match status" value="2"/>
</dbReference>
<proteinExistence type="predicted"/>
<dbReference type="EMBL" id="JXAL01000023">
    <property type="protein sequence ID" value="KIL35224.1"/>
    <property type="molecule type" value="Genomic_DNA"/>
</dbReference>
<sequence length="146" mass="15834">MTKVTEIMTSDIYTLGPNETIYEAAVLMKDKDIGFIPVVDNGKLLGVCTDRDLVLRGYAGKHSGSTSITEVITRDVHTLSPDASVDDAADIMAKHQIKRLPVLDNGNLVGIVALGDMAIHEIFMNEASDALSEISEPEPSHTRMTH</sequence>
<evidence type="ECO:0000313" key="4">
    <source>
        <dbReference type="EMBL" id="KIL35224.1"/>
    </source>
</evidence>